<evidence type="ECO:0000259" key="6">
    <source>
        <dbReference type="Pfam" id="PF07993"/>
    </source>
</evidence>
<dbReference type="Pfam" id="PF07993">
    <property type="entry name" value="NAD_binding_4"/>
    <property type="match status" value="1"/>
</dbReference>
<dbReference type="InterPro" id="IPR036291">
    <property type="entry name" value="NAD(P)-bd_dom_sf"/>
</dbReference>
<dbReference type="Gene3D" id="3.40.50.720">
    <property type="entry name" value="NAD(P)-binding Rossmann-like Domain"/>
    <property type="match status" value="1"/>
</dbReference>
<dbReference type="Proteomes" id="UP000289738">
    <property type="component" value="Chromosome A03"/>
</dbReference>
<comment type="function">
    <text evidence="4">Catalyzes the reduction of fatty acyl-CoA to fatty alcohols.</text>
</comment>
<dbReference type="GO" id="GO:0080019">
    <property type="term" value="F:alcohol-forming very long-chain fatty acyl-CoA reductase activity"/>
    <property type="evidence" value="ECO:0007669"/>
    <property type="project" value="InterPro"/>
</dbReference>
<keyword evidence="4" id="KW-0560">Oxidoreductase</keyword>
<dbReference type="GO" id="GO:0102965">
    <property type="term" value="F:alcohol-forming long-chain fatty acyl-CoA reductase activity"/>
    <property type="evidence" value="ECO:0007669"/>
    <property type="project" value="UniProtKB-EC"/>
</dbReference>
<dbReference type="InterPro" id="IPR013120">
    <property type="entry name" value="FAR_NAD-bd"/>
</dbReference>
<dbReference type="STRING" id="3818.A0A445E1I5"/>
<dbReference type="PANTHER" id="PTHR11011:SF108">
    <property type="entry name" value="FATTY ACYL-COA REDUCTASE"/>
    <property type="match status" value="1"/>
</dbReference>
<protein>
    <recommendedName>
        <fullName evidence="4">Fatty acyl-CoA reductase</fullName>
        <ecNumber evidence="4">1.2.1.84</ecNumber>
    </recommendedName>
</protein>
<dbReference type="EC" id="1.2.1.84" evidence="4"/>
<reference evidence="7 8" key="1">
    <citation type="submission" date="2019-01" db="EMBL/GenBank/DDBJ databases">
        <title>Sequencing of cultivated peanut Arachis hypogaea provides insights into genome evolution and oil improvement.</title>
        <authorList>
            <person name="Chen X."/>
        </authorList>
    </citation>
    <scope>NUCLEOTIDE SEQUENCE [LARGE SCALE GENOMIC DNA]</scope>
    <source>
        <strain evidence="8">cv. Fuhuasheng</strain>
        <tissue evidence="7">Leaves</tissue>
    </source>
</reference>
<dbReference type="AlphaFoldDB" id="A0A445E1I5"/>
<dbReference type="InterPro" id="IPR026055">
    <property type="entry name" value="FAR"/>
</dbReference>
<keyword evidence="8" id="KW-1185">Reference proteome</keyword>
<evidence type="ECO:0000256" key="2">
    <source>
        <dbReference type="ARBA" id="ARBA00022516"/>
    </source>
</evidence>
<evidence type="ECO:0000256" key="4">
    <source>
        <dbReference type="RuleBase" id="RU363097"/>
    </source>
</evidence>
<proteinExistence type="inferred from homology"/>
<evidence type="ECO:0000313" key="7">
    <source>
        <dbReference type="EMBL" id="RYR69264.1"/>
    </source>
</evidence>
<keyword evidence="3 4" id="KW-0443">Lipid metabolism</keyword>
<name>A0A445E1I5_ARAHY</name>
<dbReference type="GO" id="GO:0035336">
    <property type="term" value="P:long-chain fatty-acyl-CoA metabolic process"/>
    <property type="evidence" value="ECO:0007669"/>
    <property type="project" value="TreeGrafter"/>
</dbReference>
<dbReference type="GO" id="GO:0010345">
    <property type="term" value="P:suberin biosynthetic process"/>
    <property type="evidence" value="ECO:0007669"/>
    <property type="project" value="TreeGrafter"/>
</dbReference>
<gene>
    <name evidence="7" type="ORF">Ahy_A03g015816</name>
</gene>
<dbReference type="InterPro" id="IPR033640">
    <property type="entry name" value="FAR_C"/>
</dbReference>
<evidence type="ECO:0000259" key="5">
    <source>
        <dbReference type="Pfam" id="PF03015"/>
    </source>
</evidence>
<organism evidence="7 8">
    <name type="scientific">Arachis hypogaea</name>
    <name type="common">Peanut</name>
    <dbReference type="NCBI Taxonomy" id="3818"/>
    <lineage>
        <taxon>Eukaryota</taxon>
        <taxon>Viridiplantae</taxon>
        <taxon>Streptophyta</taxon>
        <taxon>Embryophyta</taxon>
        <taxon>Tracheophyta</taxon>
        <taxon>Spermatophyta</taxon>
        <taxon>Magnoliopsida</taxon>
        <taxon>eudicotyledons</taxon>
        <taxon>Gunneridae</taxon>
        <taxon>Pentapetalae</taxon>
        <taxon>rosids</taxon>
        <taxon>fabids</taxon>
        <taxon>Fabales</taxon>
        <taxon>Fabaceae</taxon>
        <taxon>Papilionoideae</taxon>
        <taxon>50 kb inversion clade</taxon>
        <taxon>dalbergioids sensu lato</taxon>
        <taxon>Dalbergieae</taxon>
        <taxon>Pterocarpus clade</taxon>
        <taxon>Arachis</taxon>
    </lineage>
</organism>
<evidence type="ECO:0000313" key="8">
    <source>
        <dbReference type="Proteomes" id="UP000289738"/>
    </source>
</evidence>
<accession>A0A445E1I5</accession>
<dbReference type="PANTHER" id="PTHR11011">
    <property type="entry name" value="MALE STERILITY PROTEIN 2-RELATED"/>
    <property type="match status" value="1"/>
</dbReference>
<comment type="similarity">
    <text evidence="1 4">Belongs to the fatty acyl-CoA reductase family.</text>
</comment>
<sequence length="522" mass="59099">MELGSILQFLKDKTILVTGATGFLAKIFVEKILRVQPNVKKLYLLLRAPDIEFANHRLHHEIIGKDLFRLLKETLGGNFNSFVSEKLSVMPGDISQENLDLKDTILRDQIFNQIDVIVNIAATTKFDERYDVALGINTLGVEHLLSFAKKCTKLQVFVHVSTEVARMFNSDDSVGGSGGYVCESGNCGGAYVCGEREGLILEDPQHMGVSLNGVPGLDIEMEMKLVQQQLNHLQQKGATQHEIKLAMKDLGIKRATLYGWPNTYVFTKAMGEMLLTNSKKNMPIVLIRPTTISSTYKEPFPGWIEGVRQMDSFAVAYGKGMLTFFPADPQAIFDLIPADMVVNAMLVAMVAHANQTSDDIAIYHVGSSISNPVRYHSLCNYGLRYFTAKPWIDRDGNPVKVRKVTILSNIASFHRYMFIRYVLPLEGLELLNEVLCKYFQETCDDLNRKLRFVMRLAHFYMVYAFFNGVFDNMNTEKLLATAREVGDPREVDMFYFDPKIIDWDDYCMNIHLPGIIKHASKR</sequence>
<feature type="domain" description="Fatty acyl-CoA reductase C-terminal" evidence="5">
    <location>
        <begin position="421"/>
        <end position="521"/>
    </location>
</feature>
<dbReference type="CDD" id="cd09071">
    <property type="entry name" value="FAR_C"/>
    <property type="match status" value="1"/>
</dbReference>
<dbReference type="Pfam" id="PF03015">
    <property type="entry name" value="Sterile"/>
    <property type="match status" value="1"/>
</dbReference>
<dbReference type="CDD" id="cd05236">
    <property type="entry name" value="FAR-N_SDR_e"/>
    <property type="match status" value="1"/>
</dbReference>
<comment type="caution">
    <text evidence="7">The sequence shown here is derived from an EMBL/GenBank/DDBJ whole genome shotgun (WGS) entry which is preliminary data.</text>
</comment>
<dbReference type="EMBL" id="SDMP01000003">
    <property type="protein sequence ID" value="RYR69264.1"/>
    <property type="molecule type" value="Genomic_DNA"/>
</dbReference>
<dbReference type="SUPFAM" id="SSF51735">
    <property type="entry name" value="NAD(P)-binding Rossmann-fold domains"/>
    <property type="match status" value="1"/>
</dbReference>
<keyword evidence="4" id="KW-0521">NADP</keyword>
<feature type="domain" description="Thioester reductase (TE)" evidence="6">
    <location>
        <begin position="17"/>
        <end position="345"/>
    </location>
</feature>
<evidence type="ECO:0000256" key="1">
    <source>
        <dbReference type="ARBA" id="ARBA00005928"/>
    </source>
</evidence>
<evidence type="ECO:0000256" key="3">
    <source>
        <dbReference type="ARBA" id="ARBA00023098"/>
    </source>
</evidence>
<keyword evidence="2 4" id="KW-0444">Lipid biosynthesis</keyword>
<comment type="catalytic activity">
    <reaction evidence="4">
        <text>a long-chain fatty acyl-CoA + 2 NADPH + 2 H(+) = a long-chain primary fatty alcohol + 2 NADP(+) + CoA</text>
        <dbReference type="Rhea" id="RHEA:52716"/>
        <dbReference type="ChEBI" id="CHEBI:15378"/>
        <dbReference type="ChEBI" id="CHEBI:57287"/>
        <dbReference type="ChEBI" id="CHEBI:57783"/>
        <dbReference type="ChEBI" id="CHEBI:58349"/>
        <dbReference type="ChEBI" id="CHEBI:77396"/>
        <dbReference type="ChEBI" id="CHEBI:83139"/>
        <dbReference type="EC" id="1.2.1.84"/>
    </reaction>
</comment>